<evidence type="ECO:0000256" key="4">
    <source>
        <dbReference type="ARBA" id="ARBA00022692"/>
    </source>
</evidence>
<dbReference type="OrthoDB" id="5379144at2"/>
<protein>
    <submittedName>
        <fullName evidence="9">MFS transporter</fullName>
    </submittedName>
</protein>
<feature type="transmembrane region" description="Helical" evidence="7">
    <location>
        <begin position="21"/>
        <end position="40"/>
    </location>
</feature>
<feature type="transmembrane region" description="Helical" evidence="7">
    <location>
        <begin position="46"/>
        <end position="67"/>
    </location>
</feature>
<evidence type="ECO:0000256" key="7">
    <source>
        <dbReference type="SAM" id="Phobius"/>
    </source>
</evidence>
<feature type="transmembrane region" description="Helical" evidence="7">
    <location>
        <begin position="351"/>
        <end position="369"/>
    </location>
</feature>
<reference evidence="9 10" key="1">
    <citation type="submission" date="2019-05" db="EMBL/GenBank/DDBJ databases">
        <authorList>
            <person name="Lee S.D."/>
        </authorList>
    </citation>
    <scope>NUCLEOTIDE SEQUENCE [LARGE SCALE GENOMIC DNA]</scope>
    <source>
        <strain evidence="9 10">C5-26</strain>
    </source>
</reference>
<keyword evidence="2" id="KW-0813">Transport</keyword>
<dbReference type="InterPro" id="IPR001958">
    <property type="entry name" value="Tet-R_TetA/multi-R_MdtG-like"/>
</dbReference>
<dbReference type="RefSeq" id="WP_146316862.1">
    <property type="nucleotide sequence ID" value="NZ_VCQV01000014.1"/>
</dbReference>
<dbReference type="Proteomes" id="UP000320244">
    <property type="component" value="Unassembled WGS sequence"/>
</dbReference>
<dbReference type="InterPro" id="IPR011701">
    <property type="entry name" value="MFS"/>
</dbReference>
<proteinExistence type="predicted"/>
<comment type="subcellular location">
    <subcellularLocation>
        <location evidence="1">Cell membrane</location>
        <topology evidence="1">Multi-pass membrane protein</topology>
    </subcellularLocation>
</comment>
<feature type="transmembrane region" description="Helical" evidence="7">
    <location>
        <begin position="215"/>
        <end position="236"/>
    </location>
</feature>
<keyword evidence="5 7" id="KW-1133">Transmembrane helix</keyword>
<evidence type="ECO:0000256" key="5">
    <source>
        <dbReference type="ARBA" id="ARBA00022989"/>
    </source>
</evidence>
<evidence type="ECO:0000313" key="9">
    <source>
        <dbReference type="EMBL" id="TWP36020.1"/>
    </source>
</evidence>
<dbReference type="InterPro" id="IPR036259">
    <property type="entry name" value="MFS_trans_sf"/>
</dbReference>
<feature type="transmembrane region" description="Helical" evidence="7">
    <location>
        <begin position="79"/>
        <end position="97"/>
    </location>
</feature>
<comment type="caution">
    <text evidence="9">The sequence shown here is derived from an EMBL/GenBank/DDBJ whole genome shotgun (WGS) entry which is preliminary data.</text>
</comment>
<accession>A0A563E0F5</accession>
<name>A0A563E0F5_9MICO</name>
<feature type="transmembrane region" description="Helical" evidence="7">
    <location>
        <begin position="375"/>
        <end position="393"/>
    </location>
</feature>
<feature type="transmembrane region" description="Helical" evidence="7">
    <location>
        <begin position="310"/>
        <end position="330"/>
    </location>
</feature>
<dbReference type="AlphaFoldDB" id="A0A563E0F5"/>
<keyword evidence="10" id="KW-1185">Reference proteome</keyword>
<feature type="transmembrane region" description="Helical" evidence="7">
    <location>
        <begin position="166"/>
        <end position="186"/>
    </location>
</feature>
<dbReference type="GO" id="GO:0005886">
    <property type="term" value="C:plasma membrane"/>
    <property type="evidence" value="ECO:0007669"/>
    <property type="project" value="UniProtKB-SubCell"/>
</dbReference>
<evidence type="ECO:0000259" key="8">
    <source>
        <dbReference type="PROSITE" id="PS50850"/>
    </source>
</evidence>
<evidence type="ECO:0000256" key="2">
    <source>
        <dbReference type="ARBA" id="ARBA00022448"/>
    </source>
</evidence>
<dbReference type="Gene3D" id="1.20.1250.20">
    <property type="entry name" value="MFS general substrate transporter like domains"/>
    <property type="match status" value="1"/>
</dbReference>
<reference evidence="9 10" key="2">
    <citation type="submission" date="2019-08" db="EMBL/GenBank/DDBJ databases">
        <title>Jejuicoccus antrihumi gen. nov., sp. nov., a new member of the family Dermacoccaceae isolated from a cave.</title>
        <authorList>
            <person name="Schumann P."/>
            <person name="Kim I.S."/>
        </authorList>
    </citation>
    <scope>NUCLEOTIDE SEQUENCE [LARGE SCALE GENOMIC DNA]</scope>
    <source>
        <strain evidence="9 10">C5-26</strain>
    </source>
</reference>
<gene>
    <name evidence="9" type="ORF">FGL98_11225</name>
</gene>
<organism evidence="9 10">
    <name type="scientific">Leekyejoonella antrihumi</name>
    <dbReference type="NCBI Taxonomy" id="1660198"/>
    <lineage>
        <taxon>Bacteria</taxon>
        <taxon>Bacillati</taxon>
        <taxon>Actinomycetota</taxon>
        <taxon>Actinomycetes</taxon>
        <taxon>Micrococcales</taxon>
        <taxon>Dermacoccaceae</taxon>
        <taxon>Leekyejoonella</taxon>
    </lineage>
</organism>
<dbReference type="PROSITE" id="PS50850">
    <property type="entry name" value="MFS"/>
    <property type="match status" value="1"/>
</dbReference>
<feature type="transmembrane region" description="Helical" evidence="7">
    <location>
        <begin position="103"/>
        <end position="124"/>
    </location>
</feature>
<evidence type="ECO:0000256" key="1">
    <source>
        <dbReference type="ARBA" id="ARBA00004651"/>
    </source>
</evidence>
<sequence length="416" mass="43940">MLERLGLPDVSRHRRFITSMAVDAVGTGVFMPVSVLYFLATTSLSLPQVGLALSVAAAVAVPAVLVVGHVVDKVGAKQVLLAANAIEAAGFAGYLVAHSYAAVQGVTIVVAIGQAAFWSSYSPMVAAITLPGERELWFGFIGALRNVGFAAGGLLAGLAISIGTTTAYRAMVAANVLSYLLALVLLSTVRAHKAPAPPVDERHVGWAQIIRDRPYYLLVLSNLAYALCSIALNYVMPVYAVETLHLPGWVTGTIFTINTVLVGFGQSFAVRKMRGHVRWRIIGVANLGFAAGFMLMALAGHLAVAPAVTVMLVAVGIYTVGEVLAGPVLTTIATDSRPDHLRGRYMSVYQLSWTVASIIAPVTFSWLLAQGRSPVWVVLIVVTVIGTVLARIMSDHLPLADQPVTNSADVEMAAQT</sequence>
<dbReference type="Pfam" id="PF07690">
    <property type="entry name" value="MFS_1"/>
    <property type="match status" value="1"/>
</dbReference>
<keyword evidence="6 7" id="KW-0472">Membrane</keyword>
<dbReference type="PANTHER" id="PTHR23517:SF2">
    <property type="entry name" value="MULTIDRUG RESISTANCE PROTEIN MDTH"/>
    <property type="match status" value="1"/>
</dbReference>
<feature type="domain" description="Major facilitator superfamily (MFS) profile" evidence="8">
    <location>
        <begin position="214"/>
        <end position="416"/>
    </location>
</feature>
<feature type="transmembrane region" description="Helical" evidence="7">
    <location>
        <begin position="281"/>
        <end position="304"/>
    </location>
</feature>
<keyword evidence="3" id="KW-1003">Cell membrane</keyword>
<evidence type="ECO:0000313" key="10">
    <source>
        <dbReference type="Proteomes" id="UP000320244"/>
    </source>
</evidence>
<evidence type="ECO:0000256" key="3">
    <source>
        <dbReference type="ARBA" id="ARBA00022475"/>
    </source>
</evidence>
<dbReference type="InterPro" id="IPR050171">
    <property type="entry name" value="MFS_Transporters"/>
</dbReference>
<dbReference type="PANTHER" id="PTHR23517">
    <property type="entry name" value="RESISTANCE PROTEIN MDTM, PUTATIVE-RELATED-RELATED"/>
    <property type="match status" value="1"/>
</dbReference>
<feature type="transmembrane region" description="Helical" evidence="7">
    <location>
        <begin position="136"/>
        <end position="160"/>
    </location>
</feature>
<feature type="transmembrane region" description="Helical" evidence="7">
    <location>
        <begin position="248"/>
        <end position="269"/>
    </location>
</feature>
<keyword evidence="4 7" id="KW-0812">Transmembrane</keyword>
<dbReference type="GO" id="GO:0022857">
    <property type="term" value="F:transmembrane transporter activity"/>
    <property type="evidence" value="ECO:0007669"/>
    <property type="project" value="InterPro"/>
</dbReference>
<dbReference type="InterPro" id="IPR020846">
    <property type="entry name" value="MFS_dom"/>
</dbReference>
<evidence type="ECO:0000256" key="6">
    <source>
        <dbReference type="ARBA" id="ARBA00023136"/>
    </source>
</evidence>
<dbReference type="EMBL" id="VCQV01000014">
    <property type="protein sequence ID" value="TWP36020.1"/>
    <property type="molecule type" value="Genomic_DNA"/>
</dbReference>
<dbReference type="PRINTS" id="PR01035">
    <property type="entry name" value="TCRTETA"/>
</dbReference>
<dbReference type="SUPFAM" id="SSF103473">
    <property type="entry name" value="MFS general substrate transporter"/>
    <property type="match status" value="1"/>
</dbReference>